<dbReference type="PANTHER" id="PTHR30004">
    <property type="entry name" value="4-HYDROXYTHREONINE-4-PHOSPHATE DEHYDROGENASE"/>
    <property type="match status" value="1"/>
</dbReference>
<dbReference type="EMBL" id="BMCP01000002">
    <property type="protein sequence ID" value="GGE46865.1"/>
    <property type="molecule type" value="Genomic_DNA"/>
</dbReference>
<evidence type="ECO:0000256" key="5">
    <source>
        <dbReference type="ARBA" id="ARBA00023027"/>
    </source>
</evidence>
<dbReference type="GO" id="GO:0050570">
    <property type="term" value="F:4-hydroxythreonine-4-phosphate dehydrogenase activity"/>
    <property type="evidence" value="ECO:0007669"/>
    <property type="project" value="UniProtKB-UniRule"/>
</dbReference>
<feature type="binding site" evidence="7">
    <location>
        <position position="279"/>
    </location>
    <ligand>
        <name>substrate</name>
    </ligand>
</feature>
<dbReference type="RefSeq" id="WP_188410045.1">
    <property type="nucleotide sequence ID" value="NZ_BMCP01000002.1"/>
</dbReference>
<keyword evidence="9" id="KW-1185">Reference proteome</keyword>
<dbReference type="Proteomes" id="UP000602745">
    <property type="component" value="Unassembled WGS sequence"/>
</dbReference>
<keyword evidence="6 7" id="KW-0664">Pyridoxine biosynthesis</keyword>
<dbReference type="HAMAP" id="MF_00536">
    <property type="entry name" value="PdxA"/>
    <property type="match status" value="1"/>
</dbReference>
<comment type="similarity">
    <text evidence="7">Belongs to the PdxA family.</text>
</comment>
<dbReference type="GO" id="GO:0042823">
    <property type="term" value="P:pyridoxal phosphate biosynthetic process"/>
    <property type="evidence" value="ECO:0007669"/>
    <property type="project" value="UniProtKB-UniRule"/>
</dbReference>
<evidence type="ECO:0000256" key="1">
    <source>
        <dbReference type="ARBA" id="ARBA00022490"/>
    </source>
</evidence>
<name>A0A8J3DV17_9RHOB</name>
<feature type="binding site" evidence="7">
    <location>
        <position position="297"/>
    </location>
    <ligand>
        <name>substrate</name>
    </ligand>
</feature>
<evidence type="ECO:0000256" key="7">
    <source>
        <dbReference type="HAMAP-Rule" id="MF_00536"/>
    </source>
</evidence>
<dbReference type="UniPathway" id="UPA00244">
    <property type="reaction ID" value="UER00312"/>
</dbReference>
<keyword evidence="5 7" id="KW-0520">NAD</keyword>
<dbReference type="GO" id="GO:0005737">
    <property type="term" value="C:cytoplasm"/>
    <property type="evidence" value="ECO:0007669"/>
    <property type="project" value="UniProtKB-SubCell"/>
</dbReference>
<dbReference type="GO" id="GO:0008270">
    <property type="term" value="F:zinc ion binding"/>
    <property type="evidence" value="ECO:0007669"/>
    <property type="project" value="UniProtKB-UniRule"/>
</dbReference>
<keyword evidence="3 7" id="KW-0521">NADP</keyword>
<feature type="binding site" evidence="7">
    <location>
        <position position="288"/>
    </location>
    <ligand>
        <name>substrate</name>
    </ligand>
</feature>
<feature type="binding site" evidence="7">
    <location>
        <position position="171"/>
    </location>
    <ligand>
        <name>a divalent metal cation</name>
        <dbReference type="ChEBI" id="CHEBI:60240"/>
        <note>ligand shared between dimeric partners</note>
    </ligand>
</feature>
<keyword evidence="7" id="KW-0460">Magnesium</keyword>
<proteinExistence type="inferred from homology"/>
<dbReference type="Pfam" id="PF04166">
    <property type="entry name" value="PdxA"/>
    <property type="match status" value="1"/>
</dbReference>
<comment type="subunit">
    <text evidence="7">Homodimer.</text>
</comment>
<evidence type="ECO:0000256" key="3">
    <source>
        <dbReference type="ARBA" id="ARBA00022857"/>
    </source>
</evidence>
<feature type="binding site" evidence="7">
    <location>
        <position position="271"/>
    </location>
    <ligand>
        <name>a divalent metal cation</name>
        <dbReference type="ChEBI" id="CHEBI:60240"/>
        <note>ligand shared between dimeric partners</note>
    </ligand>
</feature>
<dbReference type="SUPFAM" id="SSF53659">
    <property type="entry name" value="Isocitrate/Isopropylmalate dehydrogenase-like"/>
    <property type="match status" value="1"/>
</dbReference>
<feature type="binding site" evidence="7">
    <location>
        <position position="136"/>
    </location>
    <ligand>
        <name>substrate</name>
    </ligand>
</feature>
<comment type="function">
    <text evidence="7">Catalyzes the NAD(P)-dependent oxidation of 4-(phosphooxy)-L-threonine (HTP) into 2-amino-3-oxo-4-(phosphooxy)butyric acid which spontaneously decarboxylates to form 3-amino-2-oxopropyl phosphate (AHAP).</text>
</comment>
<feature type="binding site" evidence="7">
    <location>
        <position position="137"/>
    </location>
    <ligand>
        <name>substrate</name>
    </ligand>
</feature>
<evidence type="ECO:0000256" key="6">
    <source>
        <dbReference type="ARBA" id="ARBA00023096"/>
    </source>
</evidence>
<comment type="catalytic activity">
    <reaction evidence="7">
        <text>4-(phosphooxy)-L-threonine + NAD(+) = 3-amino-2-oxopropyl phosphate + CO2 + NADH</text>
        <dbReference type="Rhea" id="RHEA:32275"/>
        <dbReference type="ChEBI" id="CHEBI:16526"/>
        <dbReference type="ChEBI" id="CHEBI:57279"/>
        <dbReference type="ChEBI" id="CHEBI:57540"/>
        <dbReference type="ChEBI" id="CHEBI:57945"/>
        <dbReference type="ChEBI" id="CHEBI:58452"/>
        <dbReference type="EC" id="1.1.1.262"/>
    </reaction>
</comment>
<protein>
    <recommendedName>
        <fullName evidence="7">4-hydroxythreonine-4-phosphate dehydrogenase</fullName>
        <ecNumber evidence="7">1.1.1.262</ecNumber>
    </recommendedName>
    <alternativeName>
        <fullName evidence="7">4-(phosphohydroxy)-L-threonine dehydrogenase</fullName>
    </alternativeName>
</protein>
<keyword evidence="7" id="KW-0862">Zinc</keyword>
<dbReference type="NCBIfam" id="NF003699">
    <property type="entry name" value="PRK05312.1"/>
    <property type="match status" value="1"/>
</dbReference>
<feature type="binding site" evidence="7">
    <location>
        <position position="216"/>
    </location>
    <ligand>
        <name>a divalent metal cation</name>
        <dbReference type="ChEBI" id="CHEBI:60240"/>
        <note>ligand shared between dimeric partners</note>
    </ligand>
</feature>
<accession>A0A8J3DV17</accession>
<dbReference type="InterPro" id="IPR037510">
    <property type="entry name" value="PdxA"/>
</dbReference>
<evidence type="ECO:0000256" key="2">
    <source>
        <dbReference type="ARBA" id="ARBA00022723"/>
    </source>
</evidence>
<dbReference type="GO" id="GO:0051287">
    <property type="term" value="F:NAD binding"/>
    <property type="evidence" value="ECO:0007669"/>
    <property type="project" value="InterPro"/>
</dbReference>
<evidence type="ECO:0000313" key="9">
    <source>
        <dbReference type="Proteomes" id="UP000602745"/>
    </source>
</evidence>
<reference evidence="8" key="1">
    <citation type="journal article" date="2014" name="Int. J. Syst. Evol. Microbiol.">
        <title>Complete genome sequence of Corynebacterium casei LMG S-19264T (=DSM 44701T), isolated from a smear-ripened cheese.</title>
        <authorList>
            <consortium name="US DOE Joint Genome Institute (JGI-PGF)"/>
            <person name="Walter F."/>
            <person name="Albersmeier A."/>
            <person name="Kalinowski J."/>
            <person name="Ruckert C."/>
        </authorList>
    </citation>
    <scope>NUCLEOTIDE SEQUENCE</scope>
    <source>
        <strain evidence="8">CCM 7684</strain>
    </source>
</reference>
<dbReference type="GO" id="GO:0050897">
    <property type="term" value="F:cobalt ion binding"/>
    <property type="evidence" value="ECO:0007669"/>
    <property type="project" value="UniProtKB-UniRule"/>
</dbReference>
<comment type="subcellular location">
    <subcellularLocation>
        <location evidence="7">Cytoplasm</location>
    </subcellularLocation>
</comment>
<dbReference type="InterPro" id="IPR005255">
    <property type="entry name" value="PdxA_fam"/>
</dbReference>
<evidence type="ECO:0000256" key="4">
    <source>
        <dbReference type="ARBA" id="ARBA00023002"/>
    </source>
</evidence>
<reference evidence="8" key="2">
    <citation type="submission" date="2020-09" db="EMBL/GenBank/DDBJ databases">
        <authorList>
            <person name="Sun Q."/>
            <person name="Sedlacek I."/>
        </authorList>
    </citation>
    <scope>NUCLEOTIDE SEQUENCE</scope>
    <source>
        <strain evidence="8">CCM 7684</strain>
    </source>
</reference>
<organism evidence="8 9">
    <name type="scientific">Agaricicola taiwanensis</name>
    <dbReference type="NCBI Taxonomy" id="591372"/>
    <lineage>
        <taxon>Bacteria</taxon>
        <taxon>Pseudomonadati</taxon>
        <taxon>Pseudomonadota</taxon>
        <taxon>Alphaproteobacteria</taxon>
        <taxon>Rhodobacterales</taxon>
        <taxon>Paracoccaceae</taxon>
        <taxon>Agaricicola</taxon>
    </lineage>
</organism>
<keyword evidence="1 7" id="KW-0963">Cytoplasm</keyword>
<keyword evidence="2 7" id="KW-0479">Metal-binding</keyword>
<comment type="pathway">
    <text evidence="7">Cofactor biosynthesis; pyridoxine 5'-phosphate biosynthesis; pyridoxine 5'-phosphate from D-erythrose 4-phosphate: step 4/5.</text>
</comment>
<sequence>MTKPLALTMGDPGGIGPDIAIKAWLERTRRGVPPFLLLASPELIRDRAERLGVELSLVTSTPAEAVEIFSRALPVLPLKSPVPLACGTASVESAAAVIEAIDRGVDLTISGAVAAVVTNPIAKEPLLKAGFPHPGHTDYLGVLAAAHTGTASTAVMMLWSKELAVVPVTVHIPLAKVPAVLTADLIVETARITSHDLSTRFGIPSPRLAFCGLNPHAGEGGTLGSEEQDIIIPAIARLRIEGINASGPYPADTMFHADARTGYDAVIAMYHDQALIPLKTLAFDSGVNVTLGLPFVRTSPDHGTAFKIAGTGQAKADSLIEALKLADRIAAAAP</sequence>
<gene>
    <name evidence="7 8" type="primary">pdxA</name>
    <name evidence="8" type="ORF">GCM10007276_25040</name>
</gene>
<keyword evidence="4 7" id="KW-0560">Oxidoreductase</keyword>
<dbReference type="AlphaFoldDB" id="A0A8J3DV17"/>
<dbReference type="EC" id="1.1.1.262" evidence="7"/>
<comment type="caution">
    <text evidence="8">The sequence shown here is derived from an EMBL/GenBank/DDBJ whole genome shotgun (WGS) entry which is preliminary data.</text>
</comment>
<evidence type="ECO:0000313" key="8">
    <source>
        <dbReference type="EMBL" id="GGE46865.1"/>
    </source>
</evidence>
<dbReference type="PANTHER" id="PTHR30004:SF6">
    <property type="entry name" value="D-THREONATE 4-PHOSPHATE DEHYDROGENASE"/>
    <property type="match status" value="1"/>
</dbReference>
<dbReference type="GO" id="GO:0000287">
    <property type="term" value="F:magnesium ion binding"/>
    <property type="evidence" value="ECO:0007669"/>
    <property type="project" value="UniProtKB-UniRule"/>
</dbReference>
<keyword evidence="7" id="KW-0170">Cobalt</keyword>
<comment type="cofactor">
    <cofactor evidence="7">
        <name>Zn(2+)</name>
        <dbReference type="ChEBI" id="CHEBI:29105"/>
    </cofactor>
    <cofactor evidence="7">
        <name>Mg(2+)</name>
        <dbReference type="ChEBI" id="CHEBI:18420"/>
    </cofactor>
    <cofactor evidence="7">
        <name>Co(2+)</name>
        <dbReference type="ChEBI" id="CHEBI:48828"/>
    </cofactor>
    <text evidence="7">Binds 1 divalent metal cation per subunit. Can use ions such as Zn(2+), Mg(2+) or Co(2+).</text>
</comment>
<comment type="miscellaneous">
    <text evidence="7">The active site is located at the dimer interface.</text>
</comment>
<dbReference type="NCBIfam" id="TIGR00557">
    <property type="entry name" value="pdxA"/>
    <property type="match status" value="1"/>
</dbReference>
<dbReference type="Gene3D" id="3.40.718.10">
    <property type="entry name" value="Isopropylmalate Dehydrogenase"/>
    <property type="match status" value="1"/>
</dbReference>
<dbReference type="GO" id="GO:0008615">
    <property type="term" value="P:pyridoxine biosynthetic process"/>
    <property type="evidence" value="ECO:0007669"/>
    <property type="project" value="UniProtKB-UniRule"/>
</dbReference>